<proteinExistence type="inferred from homology"/>
<evidence type="ECO:0008006" key="12">
    <source>
        <dbReference type="Google" id="ProtNLM"/>
    </source>
</evidence>
<keyword evidence="6" id="KW-0560">Oxidoreductase</keyword>
<keyword evidence="7" id="KW-0408">Iron</keyword>
<dbReference type="GO" id="GO:0046872">
    <property type="term" value="F:metal ion binding"/>
    <property type="evidence" value="ECO:0007669"/>
    <property type="project" value="UniProtKB-KW"/>
</dbReference>
<comment type="caution">
    <text evidence="11">The sequence shown here is derived from an EMBL/GenBank/DDBJ whole genome shotgun (WGS) entry which is preliminary data.</text>
</comment>
<dbReference type="PANTHER" id="PTHR30352:SF4">
    <property type="entry name" value="PYRUVATE FORMATE-LYASE 2-ACTIVATING ENZYME"/>
    <property type="match status" value="1"/>
</dbReference>
<reference evidence="11" key="1">
    <citation type="journal article" date="2014" name="Front. Microbiol.">
        <title>High frequency of phylogenetically diverse reductive dehalogenase-homologous genes in deep subseafloor sedimentary metagenomes.</title>
        <authorList>
            <person name="Kawai M."/>
            <person name="Futagami T."/>
            <person name="Toyoda A."/>
            <person name="Takaki Y."/>
            <person name="Nishi S."/>
            <person name="Hori S."/>
            <person name="Arai W."/>
            <person name="Tsubouchi T."/>
            <person name="Morono Y."/>
            <person name="Uchiyama I."/>
            <person name="Ito T."/>
            <person name="Fujiyama A."/>
            <person name="Inagaki F."/>
            <person name="Takami H."/>
        </authorList>
    </citation>
    <scope>NUCLEOTIDE SEQUENCE</scope>
    <source>
        <strain evidence="11">Expedition CK06-06</strain>
    </source>
</reference>
<dbReference type="InterPro" id="IPR001989">
    <property type="entry name" value="Radical_activat_CS"/>
</dbReference>
<dbReference type="PROSITE" id="PS51918">
    <property type="entry name" value="RADICAL_SAM"/>
    <property type="match status" value="1"/>
</dbReference>
<dbReference type="SFLD" id="SFLDG01066">
    <property type="entry name" value="organic_radical-activating_enz"/>
    <property type="match status" value="1"/>
</dbReference>
<feature type="domain" description="Radical SAM core" evidence="10">
    <location>
        <begin position="15"/>
        <end position="295"/>
    </location>
</feature>
<dbReference type="SUPFAM" id="SSF102114">
    <property type="entry name" value="Radical SAM enzymes"/>
    <property type="match status" value="1"/>
</dbReference>
<keyword evidence="5" id="KW-0479">Metal-binding</keyword>
<evidence type="ECO:0000259" key="10">
    <source>
        <dbReference type="PROSITE" id="PS51918"/>
    </source>
</evidence>
<evidence type="ECO:0000256" key="4">
    <source>
        <dbReference type="ARBA" id="ARBA00022691"/>
    </source>
</evidence>
<dbReference type="NCBIfam" id="NF043069">
    <property type="entry name" value="T4HPD_activ_SAM"/>
    <property type="match status" value="1"/>
</dbReference>
<dbReference type="Gene3D" id="3.30.70.20">
    <property type="match status" value="1"/>
</dbReference>
<dbReference type="InterPro" id="IPR017896">
    <property type="entry name" value="4Fe4S_Fe-S-bd"/>
</dbReference>
<dbReference type="InterPro" id="IPR007197">
    <property type="entry name" value="rSAM"/>
</dbReference>
<dbReference type="GO" id="GO:0051539">
    <property type="term" value="F:4 iron, 4 sulfur cluster binding"/>
    <property type="evidence" value="ECO:0007669"/>
    <property type="project" value="UniProtKB-KW"/>
</dbReference>
<dbReference type="SFLD" id="SFLDG01118">
    <property type="entry name" value="activating_enzymes__group_2"/>
    <property type="match status" value="1"/>
</dbReference>
<gene>
    <name evidence="11" type="ORF">S06H3_00676</name>
</gene>
<dbReference type="InterPro" id="IPR040074">
    <property type="entry name" value="BssD/PflA/YjjW"/>
</dbReference>
<keyword evidence="3" id="KW-0004">4Fe-4S</keyword>
<evidence type="ECO:0000256" key="8">
    <source>
        <dbReference type="ARBA" id="ARBA00023014"/>
    </source>
</evidence>
<dbReference type="InterPro" id="IPR034457">
    <property type="entry name" value="Organic_radical-activating"/>
</dbReference>
<organism evidence="11">
    <name type="scientific">marine sediment metagenome</name>
    <dbReference type="NCBI Taxonomy" id="412755"/>
    <lineage>
        <taxon>unclassified sequences</taxon>
        <taxon>metagenomes</taxon>
        <taxon>ecological metagenomes</taxon>
    </lineage>
</organism>
<evidence type="ECO:0000256" key="2">
    <source>
        <dbReference type="ARBA" id="ARBA00009777"/>
    </source>
</evidence>
<dbReference type="PROSITE" id="PS00198">
    <property type="entry name" value="4FE4S_FER_1"/>
    <property type="match status" value="1"/>
</dbReference>
<dbReference type="InterPro" id="IPR050014">
    <property type="entry name" value="T4HPD_activ_SAM"/>
</dbReference>
<dbReference type="PROSITE" id="PS51379">
    <property type="entry name" value="4FE4S_FER_2"/>
    <property type="match status" value="2"/>
</dbReference>
<dbReference type="SFLD" id="SFLDS00029">
    <property type="entry name" value="Radical_SAM"/>
    <property type="match status" value="1"/>
</dbReference>
<feature type="domain" description="4Fe-4S ferredoxin-type" evidence="9">
    <location>
        <begin position="46"/>
        <end position="75"/>
    </location>
</feature>
<dbReference type="PANTHER" id="PTHR30352">
    <property type="entry name" value="PYRUVATE FORMATE-LYASE-ACTIVATING ENZYME"/>
    <property type="match status" value="1"/>
</dbReference>
<dbReference type="GO" id="GO:0043364">
    <property type="term" value="F:glycyl-radical enzyme activating activity"/>
    <property type="evidence" value="ECO:0007669"/>
    <property type="project" value="InterPro"/>
</dbReference>
<protein>
    <recommendedName>
        <fullName evidence="12">Radical SAM core domain-containing protein</fullName>
    </recommendedName>
</protein>
<sequence length="300" mass="33845">MTTGTIFNIQRYSIHDGPGIRTTVFLKGCPLSCWWCHNPEGQQDGQEIIFWENRCLGCGKCSEHCPSGAIQMKDKKPVNDKTKCTLCGRCVEVCPAQAREILGIKITVGEVIKEIEKDSIFYEESGGGVTFSGGEPLRQTKFLNYLLDHCRQRGIHTAVDTCGYLSWQILGKIASKVDLFLYDLKLMDSKKHQNCTGVTNDIILENLKKLSLKHHNIYIRLPFISGINDDSQNIRELGRFLSPLNIVQINVLPYHNIGIDKYQRLNKSYRLSRTKPPSEEILAKISEILKGYGLKVKIGG</sequence>
<name>X1JIM5_9ZZZZ</name>
<dbReference type="InterPro" id="IPR012839">
    <property type="entry name" value="Organic_radical_activase"/>
</dbReference>
<dbReference type="AlphaFoldDB" id="X1JIM5"/>
<evidence type="ECO:0000256" key="7">
    <source>
        <dbReference type="ARBA" id="ARBA00023004"/>
    </source>
</evidence>
<dbReference type="PIRSF" id="PIRSF000371">
    <property type="entry name" value="PFL_act_enz"/>
    <property type="match status" value="1"/>
</dbReference>
<dbReference type="EMBL" id="BARV01000133">
    <property type="protein sequence ID" value="GAH93917.1"/>
    <property type="molecule type" value="Genomic_DNA"/>
</dbReference>
<evidence type="ECO:0000313" key="11">
    <source>
        <dbReference type="EMBL" id="GAH93917.1"/>
    </source>
</evidence>
<evidence type="ECO:0000259" key="9">
    <source>
        <dbReference type="PROSITE" id="PS51379"/>
    </source>
</evidence>
<evidence type="ECO:0000256" key="1">
    <source>
        <dbReference type="ARBA" id="ARBA00001966"/>
    </source>
</evidence>
<accession>X1JIM5</accession>
<dbReference type="Pfam" id="PF00037">
    <property type="entry name" value="Fer4"/>
    <property type="match status" value="2"/>
</dbReference>
<evidence type="ECO:0000256" key="6">
    <source>
        <dbReference type="ARBA" id="ARBA00023002"/>
    </source>
</evidence>
<comment type="cofactor">
    <cofactor evidence="1">
        <name>[4Fe-4S] cluster</name>
        <dbReference type="ChEBI" id="CHEBI:49883"/>
    </cofactor>
</comment>
<dbReference type="InterPro" id="IPR058240">
    <property type="entry name" value="rSAM_sf"/>
</dbReference>
<comment type="similarity">
    <text evidence="2">Belongs to the organic radical-activating enzymes family.</text>
</comment>
<dbReference type="NCBIfam" id="TIGR02494">
    <property type="entry name" value="PFLE_PFLC"/>
    <property type="match status" value="1"/>
</dbReference>
<evidence type="ECO:0000256" key="3">
    <source>
        <dbReference type="ARBA" id="ARBA00022485"/>
    </source>
</evidence>
<dbReference type="PROSITE" id="PS01087">
    <property type="entry name" value="RADICAL_ACTIVATING"/>
    <property type="match status" value="1"/>
</dbReference>
<keyword evidence="8" id="KW-0411">Iron-sulfur</keyword>
<feature type="domain" description="4Fe-4S ferredoxin-type" evidence="9">
    <location>
        <begin position="76"/>
        <end position="104"/>
    </location>
</feature>
<keyword evidence="4" id="KW-0949">S-adenosyl-L-methionine</keyword>
<evidence type="ECO:0000256" key="5">
    <source>
        <dbReference type="ARBA" id="ARBA00022723"/>
    </source>
</evidence>
<dbReference type="Gene3D" id="3.80.30.10">
    <property type="entry name" value="pyruvate-formate lyase- activating enzyme"/>
    <property type="match status" value="1"/>
</dbReference>
<dbReference type="InterPro" id="IPR017900">
    <property type="entry name" value="4Fe4S_Fe_S_CS"/>
</dbReference>
<dbReference type="SUPFAM" id="SSF54862">
    <property type="entry name" value="4Fe-4S ferredoxins"/>
    <property type="match status" value="1"/>
</dbReference>
<dbReference type="Pfam" id="PF04055">
    <property type="entry name" value="Radical_SAM"/>
    <property type="match status" value="1"/>
</dbReference>